<comment type="catalytic activity">
    <reaction evidence="5">
        <text>a ribonucleotidyl-ribonucleotide-RNA + H2O = a 3'-end ribonucleotide-RNA + a 5'-end 5'-phospho-ribonucleoside-RNA + H(+)</text>
        <dbReference type="Rhea" id="RHEA:68096"/>
        <dbReference type="Rhea" id="RHEA-COMP:15179"/>
        <dbReference type="Rhea" id="RHEA-COMP:17355"/>
        <dbReference type="Rhea" id="RHEA-COMP:17428"/>
        <dbReference type="ChEBI" id="CHEBI:15377"/>
        <dbReference type="ChEBI" id="CHEBI:15378"/>
        <dbReference type="ChEBI" id="CHEBI:74896"/>
        <dbReference type="ChEBI" id="CHEBI:138282"/>
        <dbReference type="ChEBI" id="CHEBI:173118"/>
    </reaction>
    <physiologicalReaction direction="left-to-right" evidence="5">
        <dbReference type="Rhea" id="RHEA:68097"/>
    </physiologicalReaction>
</comment>
<dbReference type="InterPro" id="IPR036866">
    <property type="entry name" value="RibonucZ/Hydroxyglut_hydro"/>
</dbReference>
<feature type="domain" description="Metallo-beta-lactamase" evidence="7">
    <location>
        <begin position="54"/>
        <end position="202"/>
    </location>
</feature>
<sequence>MFLLAPGQAQSSIRNQVRILLEGYVTPIEGREFVPGVRDDGARQVASTMALVEGDNAIVFVDPGFVRDRALIFDALAQAAVTPEAVTHVFISHHHPDHTLNAALFPNATVVDFWANYKGDLWEDRGDNVEIAPGIRVLRTPGHTREDASLVVETEKGTVVFTHVWWTEELFPPEDPLAEDAAALEASRQLVFSLADCIVPGHGGAFPNPQKPGANCDAIAFPQM</sequence>
<dbReference type="PANTHER" id="PTHR23200">
    <property type="entry name" value="METALLO-BETA-LACTAMASE DOMAIN-CONTAINING PROTEIN 1"/>
    <property type="match status" value="1"/>
</dbReference>
<dbReference type="PANTHER" id="PTHR23200:SF48">
    <property type="entry name" value="METALLO-BETA-LACTAMASE DOMAIN-CONTAINING PROTEIN 1"/>
    <property type="match status" value="1"/>
</dbReference>
<gene>
    <name evidence="8" type="ORF">IQ235_01890</name>
</gene>
<evidence type="ECO:0000256" key="1">
    <source>
        <dbReference type="ARBA" id="ARBA00004514"/>
    </source>
</evidence>
<dbReference type="Pfam" id="PF00753">
    <property type="entry name" value="Lactamase_B"/>
    <property type="match status" value="1"/>
</dbReference>
<evidence type="ECO:0000259" key="7">
    <source>
        <dbReference type="SMART" id="SM00849"/>
    </source>
</evidence>
<keyword evidence="9" id="KW-1185">Reference proteome</keyword>
<evidence type="ECO:0000256" key="5">
    <source>
        <dbReference type="ARBA" id="ARBA00044690"/>
    </source>
</evidence>
<dbReference type="AlphaFoldDB" id="A0A928Z5Q0"/>
<name>A0A928Z5Q0_9CYAN</name>
<dbReference type="Gene3D" id="3.60.15.10">
    <property type="entry name" value="Ribonuclease Z/Hydroxyacylglutathione hydrolase-like"/>
    <property type="match status" value="1"/>
</dbReference>
<dbReference type="SUPFAM" id="SSF56281">
    <property type="entry name" value="Metallo-hydrolase/oxidoreductase"/>
    <property type="match status" value="1"/>
</dbReference>
<dbReference type="Proteomes" id="UP000621799">
    <property type="component" value="Unassembled WGS sequence"/>
</dbReference>
<evidence type="ECO:0000256" key="4">
    <source>
        <dbReference type="ARBA" id="ARBA00032988"/>
    </source>
</evidence>
<accession>A0A928Z5Q0</accession>
<proteinExistence type="predicted"/>
<reference evidence="8" key="1">
    <citation type="submission" date="2020-10" db="EMBL/GenBank/DDBJ databases">
        <authorList>
            <person name="Castelo-Branco R."/>
            <person name="Eusebio N."/>
            <person name="Adriana R."/>
            <person name="Vieira A."/>
            <person name="Brugerolle De Fraissinette N."/>
            <person name="Rezende De Castro R."/>
            <person name="Schneider M.P."/>
            <person name="Vasconcelos V."/>
            <person name="Leao P.N."/>
        </authorList>
    </citation>
    <scope>NUCLEOTIDE SEQUENCE</scope>
    <source>
        <strain evidence="8">LEGE 11467</strain>
    </source>
</reference>
<comment type="subunit">
    <text evidence="2">Homodimer.</text>
</comment>
<comment type="function">
    <text evidence="6">Endoribonuclease that catalyzes the hydrolysis of histone-coding pre-mRNA 3'-end. Involved in histone pre-mRNA processing during the S-phase of the cell cycle, which is required for entering/progressing through S-phase. Cleaves histone pre-mRNA at a major and a minor cleavage site after the 5'-ACCCA-3' and the 5'-ACCCACA-3' sequence, respectively, and located downstream of the stem-loop. May require the presence of the HDE element located at the histone pre-RNA 3'-end to avoid non-specific cleavage.</text>
</comment>
<dbReference type="InterPro" id="IPR001279">
    <property type="entry name" value="Metallo-B-lactamas"/>
</dbReference>
<dbReference type="EMBL" id="JADEXN010000016">
    <property type="protein sequence ID" value="MBE9039547.1"/>
    <property type="molecule type" value="Genomic_DNA"/>
</dbReference>
<comment type="caution">
    <text evidence="8">The sequence shown here is derived from an EMBL/GenBank/DDBJ whole genome shotgun (WGS) entry which is preliminary data.</text>
</comment>
<protein>
    <recommendedName>
        <fullName evidence="3">Metallo-beta-lactamase domain-containing protein 1</fullName>
    </recommendedName>
    <alternativeName>
        <fullName evidence="4">Endoribonuclease MBLAC1</fullName>
    </alternativeName>
</protein>
<evidence type="ECO:0000313" key="8">
    <source>
        <dbReference type="EMBL" id="MBE9039547.1"/>
    </source>
</evidence>
<organism evidence="8 9">
    <name type="scientific">Zarconia navalis LEGE 11467</name>
    <dbReference type="NCBI Taxonomy" id="1828826"/>
    <lineage>
        <taxon>Bacteria</taxon>
        <taxon>Bacillati</taxon>
        <taxon>Cyanobacteriota</taxon>
        <taxon>Cyanophyceae</taxon>
        <taxon>Oscillatoriophycideae</taxon>
        <taxon>Oscillatoriales</taxon>
        <taxon>Oscillatoriales incertae sedis</taxon>
        <taxon>Zarconia</taxon>
        <taxon>Zarconia navalis</taxon>
    </lineage>
</organism>
<comment type="subcellular location">
    <subcellularLocation>
        <location evidence="1">Cytoplasm</location>
        <location evidence="1">Cytosol</location>
    </subcellularLocation>
</comment>
<evidence type="ECO:0000256" key="2">
    <source>
        <dbReference type="ARBA" id="ARBA00011738"/>
    </source>
</evidence>
<evidence type="ECO:0000256" key="3">
    <source>
        <dbReference type="ARBA" id="ARBA00014856"/>
    </source>
</evidence>
<dbReference type="InterPro" id="IPR039344">
    <property type="entry name" value="MBLAC1"/>
</dbReference>
<dbReference type="GO" id="GO:0005829">
    <property type="term" value="C:cytosol"/>
    <property type="evidence" value="ECO:0007669"/>
    <property type="project" value="UniProtKB-SubCell"/>
</dbReference>
<evidence type="ECO:0000313" key="9">
    <source>
        <dbReference type="Proteomes" id="UP000621799"/>
    </source>
</evidence>
<dbReference type="SMART" id="SM00849">
    <property type="entry name" value="Lactamase_B"/>
    <property type="match status" value="1"/>
</dbReference>
<dbReference type="CDD" id="cd07711">
    <property type="entry name" value="MBLAC1-like_MBL-fold"/>
    <property type="match status" value="1"/>
</dbReference>
<evidence type="ECO:0000256" key="6">
    <source>
        <dbReference type="ARBA" id="ARBA00045869"/>
    </source>
</evidence>